<dbReference type="Pfam" id="PF01239">
    <property type="entry name" value="PPTA"/>
    <property type="match status" value="2"/>
</dbReference>
<dbReference type="EMBL" id="JAACNO010003285">
    <property type="protein sequence ID" value="KAF4127334.1"/>
    <property type="molecule type" value="Genomic_DNA"/>
</dbReference>
<evidence type="ECO:0000256" key="4">
    <source>
        <dbReference type="ARBA" id="ARBA00022737"/>
    </source>
</evidence>
<dbReference type="InterPro" id="IPR002088">
    <property type="entry name" value="Prenyl_trans_a"/>
</dbReference>
<dbReference type="Proteomes" id="UP000704712">
    <property type="component" value="Unassembled WGS sequence"/>
</dbReference>
<dbReference type="SUPFAM" id="SSF48439">
    <property type="entry name" value="Protein prenylyltransferase"/>
    <property type="match status" value="1"/>
</dbReference>
<sequence>MGDLKDKLQKSRPFTTQKIELNFFNYSALHHRSITLPEPLSADVFFDEIGLVQQAVFTEPDDQSAWFYYRWLLTSMVELVESSAEDASGFLKSQVQWLYELLEMESEVK</sequence>
<evidence type="ECO:0000313" key="7">
    <source>
        <dbReference type="EMBL" id="KAF4027393.1"/>
    </source>
</evidence>
<evidence type="ECO:0000256" key="3">
    <source>
        <dbReference type="ARBA" id="ARBA00022679"/>
    </source>
</evidence>
<keyword evidence="3 6" id="KW-0808">Transferase</keyword>
<accession>A0A833W2R5</accession>
<evidence type="ECO:0000256" key="5">
    <source>
        <dbReference type="ARBA" id="ARBA00047658"/>
    </source>
</evidence>
<dbReference type="PANTHER" id="PTHR11129:SF2">
    <property type="entry name" value="GERANYLGERANYL TRANSFERASE TYPE-2 SUBUNIT ALPHA"/>
    <property type="match status" value="1"/>
</dbReference>
<proteinExistence type="inferred from homology"/>
<dbReference type="EMBL" id="WSZM01001479">
    <property type="protein sequence ID" value="KAF4027393.1"/>
    <property type="molecule type" value="Genomic_DNA"/>
</dbReference>
<evidence type="ECO:0000313" key="8">
    <source>
        <dbReference type="EMBL" id="KAF4127334.1"/>
    </source>
</evidence>
<keyword evidence="4" id="KW-0677">Repeat</keyword>
<dbReference type="GO" id="GO:0097354">
    <property type="term" value="P:prenylation"/>
    <property type="evidence" value="ECO:0007669"/>
    <property type="project" value="UniProtKB-UniRule"/>
</dbReference>
<dbReference type="PANTHER" id="PTHR11129">
    <property type="entry name" value="PROTEIN FARNESYLTRANSFERASE ALPHA SUBUNIT/RAB GERANYLGERANYL TRANSFERASE ALPHA SUBUNIT"/>
    <property type="match status" value="1"/>
</dbReference>
<comment type="caution">
    <text evidence="7">The sequence shown here is derived from an EMBL/GenBank/DDBJ whole genome shotgun (WGS) entry which is preliminary data.</text>
</comment>
<evidence type="ECO:0000313" key="9">
    <source>
        <dbReference type="Proteomes" id="UP000602510"/>
    </source>
</evidence>
<name>A0A833W2R5_PHYIN</name>
<protein>
    <recommendedName>
        <fullName evidence="6">Geranylgeranyl transferase type-2 subunit alpha</fullName>
        <ecNumber evidence="6">2.5.1.60</ecNumber>
    </recommendedName>
    <alternativeName>
        <fullName evidence="6">Geranylgeranyl transferase type II subunit alpha</fullName>
    </alternativeName>
</protein>
<dbReference type="Proteomes" id="UP000602510">
    <property type="component" value="Unassembled WGS sequence"/>
</dbReference>
<dbReference type="GO" id="GO:0005968">
    <property type="term" value="C:Rab-protein geranylgeranyltransferase complex"/>
    <property type="evidence" value="ECO:0007669"/>
    <property type="project" value="TreeGrafter"/>
</dbReference>
<comment type="catalytic activity">
    <reaction evidence="5 6">
        <text>geranylgeranyl diphosphate + L-cysteinyl-[protein] = S-geranylgeranyl-L-cysteinyl-[protein] + diphosphate</text>
        <dbReference type="Rhea" id="RHEA:21240"/>
        <dbReference type="Rhea" id="RHEA-COMP:10131"/>
        <dbReference type="Rhea" id="RHEA-COMP:11537"/>
        <dbReference type="ChEBI" id="CHEBI:29950"/>
        <dbReference type="ChEBI" id="CHEBI:33019"/>
        <dbReference type="ChEBI" id="CHEBI:57533"/>
        <dbReference type="ChEBI" id="CHEBI:86021"/>
        <dbReference type="EC" id="2.5.1.60"/>
    </reaction>
</comment>
<dbReference type="Gene3D" id="1.25.40.120">
    <property type="entry name" value="Protein prenylyltransferase"/>
    <property type="match status" value="1"/>
</dbReference>
<gene>
    <name evidence="7" type="ORF">GN244_ATG21001</name>
    <name evidence="8" type="ORF">GN958_ATG23474</name>
</gene>
<comment type="similarity">
    <text evidence="1 6">Belongs to the protein prenyltransferase subunit alpha family.</text>
</comment>
<dbReference type="AlphaFoldDB" id="A0A833W2R5"/>
<organism evidence="7 9">
    <name type="scientific">Phytophthora infestans</name>
    <name type="common">Potato late blight agent</name>
    <name type="synonym">Botrytis infestans</name>
    <dbReference type="NCBI Taxonomy" id="4787"/>
    <lineage>
        <taxon>Eukaryota</taxon>
        <taxon>Sar</taxon>
        <taxon>Stramenopiles</taxon>
        <taxon>Oomycota</taxon>
        <taxon>Peronosporomycetes</taxon>
        <taxon>Peronosporales</taxon>
        <taxon>Peronosporaceae</taxon>
        <taxon>Phytophthora</taxon>
    </lineage>
</organism>
<keyword evidence="9" id="KW-1185">Reference proteome</keyword>
<dbReference type="GO" id="GO:0004663">
    <property type="term" value="F:Rab geranylgeranyltransferase activity"/>
    <property type="evidence" value="ECO:0007669"/>
    <property type="project" value="UniProtKB-UniRule"/>
</dbReference>
<evidence type="ECO:0000256" key="1">
    <source>
        <dbReference type="ARBA" id="ARBA00006734"/>
    </source>
</evidence>
<evidence type="ECO:0000256" key="2">
    <source>
        <dbReference type="ARBA" id="ARBA00022602"/>
    </source>
</evidence>
<reference evidence="7" key="1">
    <citation type="submission" date="2020-04" db="EMBL/GenBank/DDBJ databases">
        <title>Hybrid Assembly of Korean Phytophthora infestans isolates.</title>
        <authorList>
            <person name="Prokchorchik M."/>
            <person name="Lee Y."/>
            <person name="Seo J."/>
            <person name="Cho J.-H."/>
            <person name="Park Y.-E."/>
            <person name="Jang D.-C."/>
            <person name="Im J.-S."/>
            <person name="Choi J.-G."/>
            <person name="Park H.-J."/>
            <person name="Lee G.-B."/>
            <person name="Lee Y.-G."/>
            <person name="Hong S.-Y."/>
            <person name="Cho K."/>
            <person name="Sohn K.H."/>
        </authorList>
    </citation>
    <scope>NUCLEOTIDE SEQUENCE</scope>
    <source>
        <strain evidence="7">KR_1_A1</strain>
        <strain evidence="8">KR_2_A2</strain>
    </source>
</reference>
<dbReference type="PROSITE" id="PS51147">
    <property type="entry name" value="PFTA"/>
    <property type="match status" value="1"/>
</dbReference>
<keyword evidence="2 6" id="KW-0637">Prenyltransferase</keyword>
<comment type="function">
    <text evidence="6">Catalyzes the transfer of a geranyl-geranyl moiety from geranyl-geranyl pyrophosphate to cysteines occuring in specific C-terminal amino acid sequences.</text>
</comment>
<evidence type="ECO:0000256" key="6">
    <source>
        <dbReference type="RuleBase" id="RU367120"/>
    </source>
</evidence>
<dbReference type="EC" id="2.5.1.60" evidence="6"/>